<evidence type="ECO:0000256" key="1">
    <source>
        <dbReference type="ARBA" id="ARBA00006096"/>
    </source>
</evidence>
<dbReference type="PANTHER" id="PTHR30023">
    <property type="entry name" value="D-ALANYL-D-ALANINE CARBOXYPEPTIDASE"/>
    <property type="match status" value="1"/>
</dbReference>
<gene>
    <name evidence="3" type="ORF">METZ01_LOCUS82770</name>
</gene>
<name>A0A381UP29_9ZZZZ</name>
<dbReference type="PANTHER" id="PTHR30023:SF0">
    <property type="entry name" value="PENICILLIN-SENSITIVE CARBOXYPEPTIDASE A"/>
    <property type="match status" value="1"/>
</dbReference>
<dbReference type="Gene3D" id="3.40.710.10">
    <property type="entry name" value="DD-peptidase/beta-lactamase superfamily"/>
    <property type="match status" value="1"/>
</dbReference>
<dbReference type="InterPro" id="IPR012338">
    <property type="entry name" value="Beta-lactam/transpept-like"/>
</dbReference>
<organism evidence="3">
    <name type="scientific">marine metagenome</name>
    <dbReference type="NCBI Taxonomy" id="408172"/>
    <lineage>
        <taxon>unclassified sequences</taxon>
        <taxon>metagenomes</taxon>
        <taxon>ecological metagenomes</taxon>
    </lineage>
</organism>
<dbReference type="Pfam" id="PF02113">
    <property type="entry name" value="Peptidase_S13"/>
    <property type="match status" value="1"/>
</dbReference>
<dbReference type="PRINTS" id="PR00922">
    <property type="entry name" value="DADACBPTASE3"/>
</dbReference>
<dbReference type="GO" id="GO:0004185">
    <property type="term" value="F:serine-type carboxypeptidase activity"/>
    <property type="evidence" value="ECO:0007669"/>
    <property type="project" value="InterPro"/>
</dbReference>
<proteinExistence type="inferred from homology"/>
<dbReference type="SUPFAM" id="SSF56601">
    <property type="entry name" value="beta-lactamase/transpeptidase-like"/>
    <property type="match status" value="1"/>
</dbReference>
<accession>A0A381UP29</accession>
<dbReference type="GO" id="GO:0000270">
    <property type="term" value="P:peptidoglycan metabolic process"/>
    <property type="evidence" value="ECO:0007669"/>
    <property type="project" value="TreeGrafter"/>
</dbReference>
<dbReference type="AlphaFoldDB" id="A0A381UP29"/>
<evidence type="ECO:0008006" key="4">
    <source>
        <dbReference type="Google" id="ProtNLM"/>
    </source>
</evidence>
<keyword evidence="2" id="KW-0378">Hydrolase</keyword>
<dbReference type="GO" id="GO:0006508">
    <property type="term" value="P:proteolysis"/>
    <property type="evidence" value="ECO:0007669"/>
    <property type="project" value="InterPro"/>
</dbReference>
<dbReference type="InterPro" id="IPR000667">
    <property type="entry name" value="Peptidase_S13"/>
</dbReference>
<evidence type="ECO:0000256" key="2">
    <source>
        <dbReference type="ARBA" id="ARBA00022801"/>
    </source>
</evidence>
<evidence type="ECO:0000313" key="3">
    <source>
        <dbReference type="EMBL" id="SVA29916.1"/>
    </source>
</evidence>
<dbReference type="Gene3D" id="3.50.80.20">
    <property type="entry name" value="D-Ala-D-Ala carboxypeptidase C, peptidase S13"/>
    <property type="match status" value="1"/>
</dbReference>
<sequence length="401" mass="44562">MNSHKLLLPASNNKLYTCAAALERLGADHVFTTTVLKTGNNLILKGGGDPDLTIDQLDSLAKISAKIIKNVDTLFVDESLMDTLHYGEGWMWDEGSWWYAAPISALSVNDNCIDFYVDPGQLGKPAKVDYYPRTSYFRFVNNSVTVNDTVDFKKFKIERDWAGRTNHFTISGEILDTATTDTFYRNIYDPALFAGTIFRELLETHGTMINNIRNGNRSGDLNTIALHQSDSLIYSASNLMNESDNLTAELFVKAMGISKENPGNWKDGIDTVKSFLFEKVGIDTSVIRIADGSGVSRYNLSSPDQLANLLIWIFKNEFKDVFISTLPGGGLDGTMEERLESFGTMIRAKTGHLAGVSCLSGYAFSPRYGPLVFSMMMNGFVGSVKPYQQLQDRICSTLFHD</sequence>
<dbReference type="NCBIfam" id="TIGR00666">
    <property type="entry name" value="PBP4"/>
    <property type="match status" value="1"/>
</dbReference>
<dbReference type="EMBL" id="UINC01006834">
    <property type="protein sequence ID" value="SVA29916.1"/>
    <property type="molecule type" value="Genomic_DNA"/>
</dbReference>
<reference evidence="3" key="1">
    <citation type="submission" date="2018-05" db="EMBL/GenBank/DDBJ databases">
        <authorList>
            <person name="Lanie J.A."/>
            <person name="Ng W.-L."/>
            <person name="Kazmierczak K.M."/>
            <person name="Andrzejewski T.M."/>
            <person name="Davidsen T.M."/>
            <person name="Wayne K.J."/>
            <person name="Tettelin H."/>
            <person name="Glass J.I."/>
            <person name="Rusch D."/>
            <person name="Podicherti R."/>
            <person name="Tsui H.-C.T."/>
            <person name="Winkler M.E."/>
        </authorList>
    </citation>
    <scope>NUCLEOTIDE SEQUENCE</scope>
</reference>
<comment type="similarity">
    <text evidence="1">Belongs to the peptidase S13 family.</text>
</comment>
<protein>
    <recommendedName>
        <fullName evidence="4">D-alanyl-D-alanine carboxypeptidase/D-alanyl-D-alanine-endopeptidase</fullName>
    </recommendedName>
</protein>